<name>A0A1G4KBG5_9SACH</name>
<dbReference type="OrthoDB" id="10259600at2759"/>
<comment type="function">
    <text evidence="3">Involved in pre-mRNA splicing. Facilitates the cooperative formation of U2/U6 helix II in association with stem II in the spliceosome. Binds to RNA.</text>
</comment>
<evidence type="ECO:0000259" key="5">
    <source>
        <dbReference type="Pfam" id="PF21369"/>
    </source>
</evidence>
<keyword evidence="2" id="KW-0694">RNA-binding</keyword>
<evidence type="ECO:0000313" key="6">
    <source>
        <dbReference type="EMBL" id="SCV01647.1"/>
    </source>
</evidence>
<protein>
    <recommendedName>
        <fullName evidence="1">Pre-mRNA-splicing factor SLT11</fullName>
    </recommendedName>
</protein>
<organism evidence="6 7">
    <name type="scientific">Lachancea nothofagi CBS 11611</name>
    <dbReference type="NCBI Taxonomy" id="1266666"/>
    <lineage>
        <taxon>Eukaryota</taxon>
        <taxon>Fungi</taxon>
        <taxon>Dikarya</taxon>
        <taxon>Ascomycota</taxon>
        <taxon>Saccharomycotina</taxon>
        <taxon>Saccharomycetes</taxon>
        <taxon>Saccharomycetales</taxon>
        <taxon>Saccharomycetaceae</taxon>
        <taxon>Lachancea</taxon>
    </lineage>
</organism>
<dbReference type="InterPro" id="IPR048995">
    <property type="entry name" value="STL11/RBM22-like_N"/>
</dbReference>
<accession>A0A1G4KBG5</accession>
<dbReference type="GO" id="GO:0071007">
    <property type="term" value="C:U2-type catalytic step 2 spliceosome"/>
    <property type="evidence" value="ECO:0007669"/>
    <property type="project" value="TreeGrafter"/>
</dbReference>
<dbReference type="GO" id="GO:0017070">
    <property type="term" value="F:U6 snRNA binding"/>
    <property type="evidence" value="ECO:0007669"/>
    <property type="project" value="TreeGrafter"/>
</dbReference>
<evidence type="ECO:0000256" key="2">
    <source>
        <dbReference type="ARBA" id="ARBA00022884"/>
    </source>
</evidence>
<dbReference type="Pfam" id="PF21369">
    <property type="entry name" value="STL11_N"/>
    <property type="match status" value="1"/>
</dbReference>
<evidence type="ECO:0000313" key="7">
    <source>
        <dbReference type="Proteomes" id="UP000189911"/>
    </source>
</evidence>
<dbReference type="PANTHER" id="PTHR14089:SF6">
    <property type="entry name" value="PRE-MRNA-SPLICING FACTOR RBM22"/>
    <property type="match status" value="1"/>
</dbReference>
<feature type="compositionally biased region" description="Basic residues" evidence="4">
    <location>
        <begin position="308"/>
        <end position="328"/>
    </location>
</feature>
<proteinExistence type="predicted"/>
<feature type="domain" description="STL11/RBM22-like N-terminal" evidence="5">
    <location>
        <begin position="4"/>
        <end position="117"/>
    </location>
</feature>
<dbReference type="InterPro" id="IPR039171">
    <property type="entry name" value="Cwc2/Slt11"/>
</dbReference>
<dbReference type="GO" id="GO:0000974">
    <property type="term" value="C:Prp19 complex"/>
    <property type="evidence" value="ECO:0007669"/>
    <property type="project" value="TreeGrafter"/>
</dbReference>
<evidence type="ECO:0000256" key="4">
    <source>
        <dbReference type="SAM" id="MobiDB-lite"/>
    </source>
</evidence>
<dbReference type="PANTHER" id="PTHR14089">
    <property type="entry name" value="PRE-MRNA-SPLICING FACTOR RBM22"/>
    <property type="match status" value="1"/>
</dbReference>
<dbReference type="EMBL" id="LT598452">
    <property type="protein sequence ID" value="SCV01647.1"/>
    <property type="molecule type" value="Genomic_DNA"/>
</dbReference>
<gene>
    <name evidence="6" type="ORF">LANO_0F12816G</name>
</gene>
<dbReference type="GO" id="GO:0036002">
    <property type="term" value="F:pre-mRNA binding"/>
    <property type="evidence" value="ECO:0007669"/>
    <property type="project" value="TreeGrafter"/>
</dbReference>
<feature type="region of interest" description="Disordered" evidence="4">
    <location>
        <begin position="299"/>
        <end position="335"/>
    </location>
</feature>
<dbReference type="Proteomes" id="UP000189911">
    <property type="component" value="Chromosome F"/>
</dbReference>
<keyword evidence="7" id="KW-1185">Reference proteome</keyword>
<dbReference type="AlphaFoldDB" id="A0A1G4KBG5"/>
<reference evidence="7" key="1">
    <citation type="submission" date="2016-03" db="EMBL/GenBank/DDBJ databases">
        <authorList>
            <person name="Devillers Hugo."/>
        </authorList>
    </citation>
    <scope>NUCLEOTIDE SEQUENCE [LARGE SCALE GENOMIC DNA]</scope>
</reference>
<sequence length="335" mass="36829">MDFAICESCLSGQTRLTRAPNGAECKICTLPFTVYHFKASSKINRTLICHNCSKQRNICQCCMLDLQWQIPVELRDRVLSAVQGSQVTTQEAQNEMMKRFIALKNGDSYKLGGASITSDAASTAQILERIRGTLAQIELPGDKSKAAKPIVAPNSASEVDISHLIKKLPLKNSLETAQSFFLYNIDSSIPEWAIVEAVSEVVETSSWQDPVSTSVVINHMARCGGIRFKTSELASKFVNGIEAFQTPANVTKGKLALQNSKIHVVAWPHFHRAAMGNKNSECLKLAQVLEKLVQKDLTTAGESGSKARQSKVAKPNKKRASVKTKKNRRAIDIEL</sequence>
<evidence type="ECO:0000256" key="1">
    <source>
        <dbReference type="ARBA" id="ARBA00019060"/>
    </source>
</evidence>
<dbReference type="GO" id="GO:0071006">
    <property type="term" value="C:U2-type catalytic step 1 spliceosome"/>
    <property type="evidence" value="ECO:0007669"/>
    <property type="project" value="TreeGrafter"/>
</dbReference>
<evidence type="ECO:0000256" key="3">
    <source>
        <dbReference type="ARBA" id="ARBA00025609"/>
    </source>
</evidence>